<proteinExistence type="predicted"/>
<evidence type="ECO:0000313" key="2">
    <source>
        <dbReference type="Proteomes" id="UP001458880"/>
    </source>
</evidence>
<keyword evidence="2" id="KW-1185">Reference proteome</keyword>
<organism evidence="1 2">
    <name type="scientific">Popillia japonica</name>
    <name type="common">Japanese beetle</name>
    <dbReference type="NCBI Taxonomy" id="7064"/>
    <lineage>
        <taxon>Eukaryota</taxon>
        <taxon>Metazoa</taxon>
        <taxon>Ecdysozoa</taxon>
        <taxon>Arthropoda</taxon>
        <taxon>Hexapoda</taxon>
        <taxon>Insecta</taxon>
        <taxon>Pterygota</taxon>
        <taxon>Neoptera</taxon>
        <taxon>Endopterygota</taxon>
        <taxon>Coleoptera</taxon>
        <taxon>Polyphaga</taxon>
        <taxon>Scarabaeiformia</taxon>
        <taxon>Scarabaeidae</taxon>
        <taxon>Rutelinae</taxon>
        <taxon>Popillia</taxon>
    </lineage>
</organism>
<gene>
    <name evidence="1" type="ORF">QE152_g22625</name>
</gene>
<dbReference type="EMBL" id="JASPKY010000219">
    <property type="protein sequence ID" value="KAK9719445.1"/>
    <property type="molecule type" value="Genomic_DNA"/>
</dbReference>
<name>A0AAW1KJC5_POPJA</name>
<evidence type="ECO:0000313" key="1">
    <source>
        <dbReference type="EMBL" id="KAK9719445.1"/>
    </source>
</evidence>
<accession>A0AAW1KJC5</accession>
<comment type="caution">
    <text evidence="1">The sequence shown here is derived from an EMBL/GenBank/DDBJ whole genome shotgun (WGS) entry which is preliminary data.</text>
</comment>
<reference evidence="1 2" key="1">
    <citation type="journal article" date="2024" name="BMC Genomics">
        <title>De novo assembly and annotation of Popillia japonica's genome with initial clues to its potential as an invasive pest.</title>
        <authorList>
            <person name="Cucini C."/>
            <person name="Boschi S."/>
            <person name="Funari R."/>
            <person name="Cardaioli E."/>
            <person name="Iannotti N."/>
            <person name="Marturano G."/>
            <person name="Paoli F."/>
            <person name="Bruttini M."/>
            <person name="Carapelli A."/>
            <person name="Frati F."/>
            <person name="Nardi F."/>
        </authorList>
    </citation>
    <scope>NUCLEOTIDE SEQUENCE [LARGE SCALE GENOMIC DNA]</scope>
    <source>
        <strain evidence="1">DMR45628</strain>
    </source>
</reference>
<dbReference type="AlphaFoldDB" id="A0AAW1KJC5"/>
<dbReference type="Proteomes" id="UP001458880">
    <property type="component" value="Unassembled WGS sequence"/>
</dbReference>
<sequence length="82" mass="9562">MCFHNVYLAGLYYCNIVTDSSTYSLQTFVAVKVMTYQFRLEWSKYVVATLRLDTAGLQSGYFIVFMQVCIAVRYHGAEWCFE</sequence>
<protein>
    <submittedName>
        <fullName evidence="1">Uncharacterized protein</fullName>
    </submittedName>
</protein>